<feature type="transmembrane region" description="Helical" evidence="2">
    <location>
        <begin position="76"/>
        <end position="103"/>
    </location>
</feature>
<gene>
    <name evidence="4" type="primary">jg18800</name>
    <name evidence="4" type="ORF">PAEG_LOCUS21940</name>
</gene>
<dbReference type="EMBL" id="CAKXAJ010025998">
    <property type="protein sequence ID" value="CAH2249625.1"/>
    <property type="molecule type" value="Genomic_DNA"/>
</dbReference>
<sequence>MHTKIILSCFTVLCLVKSSQAMIPAYSVSALRLAFDEISNILPVANQLACLLIPFLINLINNLNNLSNIVQNLTPALLPYFGCTLPLLYATLTDLASVLFLYISVLISLFRSNVLAAPGLLIGLVSQVTTNPLQGFYSYPFIHHQDDFRYERPILVQPSDFISYPQLFLNQNQLPPSQNTITSYNDYLQQIYLQNYLQKNLAEDQNGFKIKHYASDTLTPNVAKNYYLNLVAENILKNKTIDCKREGKCKTRVSNKGTPRTDAEQKTISKCRKKNNSKNKIDNRDRNKCSRKAKNVVNNNKFYTKDVKECKGNGLRNKSHIYSRPTEIDVSVDLKKQTSAKNSYIRTAQVENTNKNIKLEKGLKCIDNEDLAPEVCKTDKRSKNKSKHCRKEMTKDVSYNYGQIKELDDYFNINEDCAYLDNRCTRNDDSVKKYQQKYNPPSDFSYNMAPYMTNFDYLYNMQQFPFANSNISQRRPINRRTNRRKKQKKSNKKNCDQVKIDFQQAGCEKKVDIYPKLDNVARSELASTVSNKEEESQIEKTCKAISEELNVEIKESFKDTENSKVNLPNDSYELNHKAIFDETLDDYYPEFHSDNFYTSKEEYDWSNFRDKHYYSSSDMGQLGRERRKYDSTDDIPTNQNGILAKNNLELKPATNIKIENKDMELLTIKVHNNNVNQKMTSEDVQFRTPPALDFPDFKTEMINKDRNIPLAEIYYQPNKITVNRYNNNKISTFSNAKKVESNEKRHKIIDQNYVETVLGHSKVAKYGTPPVNSPDYSDEELKTPKNSDGKTIVVIAKSLPYPI</sequence>
<feature type="compositionally biased region" description="Basic residues" evidence="1">
    <location>
        <begin position="476"/>
        <end position="492"/>
    </location>
</feature>
<evidence type="ECO:0000256" key="2">
    <source>
        <dbReference type="SAM" id="Phobius"/>
    </source>
</evidence>
<keyword evidence="2" id="KW-1133">Transmembrane helix</keyword>
<feature type="region of interest" description="Disordered" evidence="1">
    <location>
        <begin position="469"/>
        <end position="494"/>
    </location>
</feature>
<keyword evidence="2" id="KW-0472">Membrane</keyword>
<organism evidence="4 5">
    <name type="scientific">Pararge aegeria aegeria</name>
    <dbReference type="NCBI Taxonomy" id="348720"/>
    <lineage>
        <taxon>Eukaryota</taxon>
        <taxon>Metazoa</taxon>
        <taxon>Ecdysozoa</taxon>
        <taxon>Arthropoda</taxon>
        <taxon>Hexapoda</taxon>
        <taxon>Insecta</taxon>
        <taxon>Pterygota</taxon>
        <taxon>Neoptera</taxon>
        <taxon>Endopterygota</taxon>
        <taxon>Lepidoptera</taxon>
        <taxon>Glossata</taxon>
        <taxon>Ditrysia</taxon>
        <taxon>Papilionoidea</taxon>
        <taxon>Nymphalidae</taxon>
        <taxon>Satyrinae</taxon>
        <taxon>Satyrini</taxon>
        <taxon>Parargina</taxon>
        <taxon>Pararge</taxon>
    </lineage>
</organism>
<evidence type="ECO:0000313" key="5">
    <source>
        <dbReference type="Proteomes" id="UP000838756"/>
    </source>
</evidence>
<feature type="signal peptide" evidence="3">
    <location>
        <begin position="1"/>
        <end position="21"/>
    </location>
</feature>
<name>A0A8S4S3Q3_9NEOP</name>
<keyword evidence="2" id="KW-0812">Transmembrane</keyword>
<reference evidence="4" key="1">
    <citation type="submission" date="2022-03" db="EMBL/GenBank/DDBJ databases">
        <authorList>
            <person name="Lindestad O."/>
        </authorList>
    </citation>
    <scope>NUCLEOTIDE SEQUENCE</scope>
</reference>
<comment type="caution">
    <text evidence="4">The sequence shown here is derived from an EMBL/GenBank/DDBJ whole genome shotgun (WGS) entry which is preliminary data.</text>
</comment>
<protein>
    <submittedName>
        <fullName evidence="4">Jg18800 protein</fullName>
    </submittedName>
</protein>
<evidence type="ECO:0000256" key="3">
    <source>
        <dbReference type="SAM" id="SignalP"/>
    </source>
</evidence>
<dbReference type="OrthoDB" id="6909637at2759"/>
<dbReference type="AlphaFoldDB" id="A0A8S4S3Q3"/>
<dbReference type="Proteomes" id="UP000838756">
    <property type="component" value="Unassembled WGS sequence"/>
</dbReference>
<evidence type="ECO:0000313" key="4">
    <source>
        <dbReference type="EMBL" id="CAH2249625.1"/>
    </source>
</evidence>
<feature type="region of interest" description="Disordered" evidence="1">
    <location>
        <begin position="765"/>
        <end position="785"/>
    </location>
</feature>
<feature type="chain" id="PRO_5035841276" evidence="3">
    <location>
        <begin position="22"/>
        <end position="803"/>
    </location>
</feature>
<keyword evidence="5" id="KW-1185">Reference proteome</keyword>
<feature type="transmembrane region" description="Helical" evidence="2">
    <location>
        <begin position="45"/>
        <end position="64"/>
    </location>
</feature>
<keyword evidence="3" id="KW-0732">Signal</keyword>
<evidence type="ECO:0000256" key="1">
    <source>
        <dbReference type="SAM" id="MobiDB-lite"/>
    </source>
</evidence>
<accession>A0A8S4S3Q3</accession>
<proteinExistence type="predicted"/>